<proteinExistence type="predicted"/>
<sequence length="196" mass="21798">KWEKGKKDTDPPAKDLALEAFADALSGKDRIRSHVHSAHDILSILRLKDEFDFDLTLHHSTEAYKVVDEIAKRNVKVVGMPLFVRIGMGDKVMYTGKVMNDHGVLFAFHTDDPVVASKWQRGNAGMGIHYGMTEDNALKAVTINPALIAGVEDKVGSLEIGKDADFVVLNGTWYEPKSIVEKVYVEGKLAYDRMVK</sequence>
<dbReference type="InterPro" id="IPR011059">
    <property type="entry name" value="Metal-dep_hydrolase_composite"/>
</dbReference>
<feature type="non-terminal residue" evidence="2">
    <location>
        <position position="1"/>
    </location>
</feature>
<evidence type="ECO:0000259" key="1">
    <source>
        <dbReference type="Pfam" id="PF01979"/>
    </source>
</evidence>
<feature type="domain" description="Amidohydrolase-related" evidence="1">
    <location>
        <begin position="69"/>
        <end position="189"/>
    </location>
</feature>
<dbReference type="EMBL" id="UINC01022988">
    <property type="protein sequence ID" value="SVA93757.1"/>
    <property type="molecule type" value="Genomic_DNA"/>
</dbReference>
<dbReference type="Pfam" id="PF01979">
    <property type="entry name" value="Amidohydro_1"/>
    <property type="match status" value="1"/>
</dbReference>
<protein>
    <recommendedName>
        <fullName evidence="1">Amidohydrolase-related domain-containing protein</fullName>
    </recommendedName>
</protein>
<dbReference type="SUPFAM" id="SSF51556">
    <property type="entry name" value="Metallo-dependent hydrolases"/>
    <property type="match status" value="1"/>
</dbReference>
<dbReference type="AlphaFoldDB" id="A0A381ZY34"/>
<dbReference type="Gene3D" id="3.20.20.140">
    <property type="entry name" value="Metal-dependent hydrolases"/>
    <property type="match status" value="1"/>
</dbReference>
<dbReference type="InterPro" id="IPR032466">
    <property type="entry name" value="Metal_Hydrolase"/>
</dbReference>
<accession>A0A381ZY34</accession>
<gene>
    <name evidence="2" type="ORF">METZ01_LOCUS146611</name>
</gene>
<dbReference type="GO" id="GO:0016810">
    <property type="term" value="F:hydrolase activity, acting on carbon-nitrogen (but not peptide) bonds"/>
    <property type="evidence" value="ECO:0007669"/>
    <property type="project" value="InterPro"/>
</dbReference>
<dbReference type="SUPFAM" id="SSF51338">
    <property type="entry name" value="Composite domain of metallo-dependent hydrolases"/>
    <property type="match status" value="1"/>
</dbReference>
<evidence type="ECO:0000313" key="2">
    <source>
        <dbReference type="EMBL" id="SVA93757.1"/>
    </source>
</evidence>
<dbReference type="PANTHER" id="PTHR43135">
    <property type="entry name" value="ALPHA-D-RIBOSE 1-METHYLPHOSPHONATE 5-TRIPHOSPHATE DIPHOSPHATASE"/>
    <property type="match status" value="1"/>
</dbReference>
<dbReference type="InterPro" id="IPR051781">
    <property type="entry name" value="Metallo-dep_Hydrolase"/>
</dbReference>
<organism evidence="2">
    <name type="scientific">marine metagenome</name>
    <dbReference type="NCBI Taxonomy" id="408172"/>
    <lineage>
        <taxon>unclassified sequences</taxon>
        <taxon>metagenomes</taxon>
        <taxon>ecological metagenomes</taxon>
    </lineage>
</organism>
<name>A0A381ZY34_9ZZZZ</name>
<dbReference type="InterPro" id="IPR006680">
    <property type="entry name" value="Amidohydro-rel"/>
</dbReference>
<dbReference type="PANTHER" id="PTHR43135:SF3">
    <property type="entry name" value="ALPHA-D-RIBOSE 1-METHYLPHOSPHONATE 5-TRIPHOSPHATE DIPHOSPHATASE"/>
    <property type="match status" value="1"/>
</dbReference>
<reference evidence="2" key="1">
    <citation type="submission" date="2018-05" db="EMBL/GenBank/DDBJ databases">
        <authorList>
            <person name="Lanie J.A."/>
            <person name="Ng W.-L."/>
            <person name="Kazmierczak K.M."/>
            <person name="Andrzejewski T.M."/>
            <person name="Davidsen T.M."/>
            <person name="Wayne K.J."/>
            <person name="Tettelin H."/>
            <person name="Glass J.I."/>
            <person name="Rusch D."/>
            <person name="Podicherti R."/>
            <person name="Tsui H.-C.T."/>
            <person name="Winkler M.E."/>
        </authorList>
    </citation>
    <scope>NUCLEOTIDE SEQUENCE</scope>
</reference>